<comment type="caution">
    <text evidence="1">The sequence shown here is derived from an EMBL/GenBank/DDBJ whole genome shotgun (WGS) entry which is preliminary data.</text>
</comment>
<organism evidence="1 2">
    <name type="scientific">Portunus trituberculatus</name>
    <name type="common">Swimming crab</name>
    <name type="synonym">Neptunus trituberculatus</name>
    <dbReference type="NCBI Taxonomy" id="210409"/>
    <lineage>
        <taxon>Eukaryota</taxon>
        <taxon>Metazoa</taxon>
        <taxon>Ecdysozoa</taxon>
        <taxon>Arthropoda</taxon>
        <taxon>Crustacea</taxon>
        <taxon>Multicrustacea</taxon>
        <taxon>Malacostraca</taxon>
        <taxon>Eumalacostraca</taxon>
        <taxon>Eucarida</taxon>
        <taxon>Decapoda</taxon>
        <taxon>Pleocyemata</taxon>
        <taxon>Brachyura</taxon>
        <taxon>Eubrachyura</taxon>
        <taxon>Portunoidea</taxon>
        <taxon>Portunidae</taxon>
        <taxon>Portuninae</taxon>
        <taxon>Portunus</taxon>
    </lineage>
</organism>
<evidence type="ECO:0000313" key="1">
    <source>
        <dbReference type="EMBL" id="MPC39321.1"/>
    </source>
</evidence>
<evidence type="ECO:0000313" key="2">
    <source>
        <dbReference type="Proteomes" id="UP000324222"/>
    </source>
</evidence>
<gene>
    <name evidence="1" type="ORF">E2C01_032853</name>
</gene>
<name>A0A5B7EX00_PORTR</name>
<dbReference type="Proteomes" id="UP000324222">
    <property type="component" value="Unassembled WGS sequence"/>
</dbReference>
<dbReference type="EMBL" id="VSRR010004327">
    <property type="protein sequence ID" value="MPC39321.1"/>
    <property type="molecule type" value="Genomic_DNA"/>
</dbReference>
<protein>
    <submittedName>
        <fullName evidence="1">Uncharacterized protein</fullName>
    </submittedName>
</protein>
<proteinExistence type="predicted"/>
<keyword evidence="2" id="KW-1185">Reference proteome</keyword>
<accession>A0A5B7EX00</accession>
<sequence>MTGSDKRTKQ</sequence>
<reference evidence="1 2" key="1">
    <citation type="submission" date="2019-05" db="EMBL/GenBank/DDBJ databases">
        <title>Another draft genome of Portunus trituberculatus and its Hox gene families provides insights of decapod evolution.</title>
        <authorList>
            <person name="Jeong J.-H."/>
            <person name="Song I."/>
            <person name="Kim S."/>
            <person name="Choi T."/>
            <person name="Kim D."/>
            <person name="Ryu S."/>
            <person name="Kim W."/>
        </authorList>
    </citation>
    <scope>NUCLEOTIDE SEQUENCE [LARGE SCALE GENOMIC DNA]</scope>
    <source>
        <tissue evidence="1">Muscle</tissue>
    </source>
</reference>